<reference evidence="3 4" key="1">
    <citation type="submission" date="2023-08" db="EMBL/GenBank/DDBJ databases">
        <title>Complete Genome Sequence of Pseudomonas entomophila TVIN A01.</title>
        <authorList>
            <person name="Shelke T."/>
            <person name="Mahar N.S."/>
            <person name="Gupta I."/>
            <person name="Gupta V."/>
        </authorList>
    </citation>
    <scope>NUCLEOTIDE SEQUENCE [LARGE SCALE GENOMIC DNA]</scope>
    <source>
        <strain evidence="3 4">TVIN-A01</strain>
    </source>
</reference>
<proteinExistence type="predicted"/>
<evidence type="ECO:0000313" key="3">
    <source>
        <dbReference type="EMBL" id="WMW03724.1"/>
    </source>
</evidence>
<dbReference type="RefSeq" id="WP_011533917.1">
    <property type="nucleotide sequence ID" value="NZ_CP132921.1"/>
</dbReference>
<dbReference type="Proteomes" id="UP001183127">
    <property type="component" value="Chromosome"/>
</dbReference>
<dbReference type="InterPro" id="IPR016087">
    <property type="entry name" value="Chalcone_isomerase"/>
</dbReference>
<protein>
    <submittedName>
        <fullName evidence="3">Chalcone isomerase family protein</fullName>
    </submittedName>
</protein>
<dbReference type="EMBL" id="CP132921">
    <property type="protein sequence ID" value="WMW03724.1"/>
    <property type="molecule type" value="Genomic_DNA"/>
</dbReference>
<keyword evidence="3" id="KW-0413">Isomerase</keyword>
<accession>A0ABY9QJ15</accession>
<evidence type="ECO:0000259" key="2">
    <source>
        <dbReference type="Pfam" id="PF16036"/>
    </source>
</evidence>
<dbReference type="Pfam" id="PF16036">
    <property type="entry name" value="Chalcone_3"/>
    <property type="match status" value="1"/>
</dbReference>
<feature type="domain" description="Chalcone isomerase" evidence="2">
    <location>
        <begin position="64"/>
        <end position="171"/>
    </location>
</feature>
<gene>
    <name evidence="3" type="ORF">RAH46_15405</name>
</gene>
<name>A0ABY9QJ15_9PSED</name>
<keyword evidence="4" id="KW-1185">Reference proteome</keyword>
<evidence type="ECO:0000256" key="1">
    <source>
        <dbReference type="SAM" id="SignalP"/>
    </source>
</evidence>
<keyword evidence="1" id="KW-0732">Signal</keyword>
<sequence>MALLARWACFCLLLTALPAAVADLRVALPAAHPLGGGDFTWFGLRLYTARLWTEGPRHDWNQPFALELTYHRALSRDTLVQASLEEMRRLGADRVTPQQLEAWAKVLQEAFADVRPGMRITGVYLPQQGCRFYVDDKPSRDSADPAFARAFFAIWLDPRARDPQLRQQLLGLADKHRGGT</sequence>
<organism evidence="3 4">
    <name type="scientific">Pseudomonas entomophila</name>
    <dbReference type="NCBI Taxonomy" id="312306"/>
    <lineage>
        <taxon>Bacteria</taxon>
        <taxon>Pseudomonadati</taxon>
        <taxon>Pseudomonadota</taxon>
        <taxon>Gammaproteobacteria</taxon>
        <taxon>Pseudomonadales</taxon>
        <taxon>Pseudomonadaceae</taxon>
        <taxon>Pseudomonas</taxon>
    </lineage>
</organism>
<dbReference type="GeneID" id="32805879"/>
<feature type="chain" id="PRO_5045348108" evidence="1">
    <location>
        <begin position="22"/>
        <end position="180"/>
    </location>
</feature>
<dbReference type="GO" id="GO:0016853">
    <property type="term" value="F:isomerase activity"/>
    <property type="evidence" value="ECO:0007669"/>
    <property type="project" value="UniProtKB-KW"/>
</dbReference>
<feature type="signal peptide" evidence="1">
    <location>
        <begin position="1"/>
        <end position="21"/>
    </location>
</feature>
<evidence type="ECO:0000313" key="4">
    <source>
        <dbReference type="Proteomes" id="UP001183127"/>
    </source>
</evidence>